<dbReference type="EMBL" id="JBHTAJ010000022">
    <property type="protein sequence ID" value="MFC7180648.1"/>
    <property type="molecule type" value="Genomic_DNA"/>
</dbReference>
<sequence>MISGRSDDGPWPPRLPELYPEVAEAGSPAVALQRACAGLGAVPEAEPGEMGPVVQPPGHGRYRVRVFHSSLVLAETDGVAEAVAVVMDHLPADLGPAIVGDARGPGLGLGPCAARPRS</sequence>
<reference evidence="2" key="1">
    <citation type="journal article" date="2019" name="Int. J. Syst. Evol. Microbiol.">
        <title>The Global Catalogue of Microorganisms (GCM) 10K type strain sequencing project: providing services to taxonomists for standard genome sequencing and annotation.</title>
        <authorList>
            <consortium name="The Broad Institute Genomics Platform"/>
            <consortium name="The Broad Institute Genome Sequencing Center for Infectious Disease"/>
            <person name="Wu L."/>
            <person name="Ma J."/>
        </authorList>
    </citation>
    <scope>NUCLEOTIDE SEQUENCE [LARGE SCALE GENOMIC DNA]</scope>
    <source>
        <strain evidence="2">CGMCC 1.12859</strain>
    </source>
</reference>
<gene>
    <name evidence="1" type="ORF">ACFQMG_13900</name>
</gene>
<evidence type="ECO:0000313" key="2">
    <source>
        <dbReference type="Proteomes" id="UP001596435"/>
    </source>
</evidence>
<protein>
    <submittedName>
        <fullName evidence="1">DUF6193 family natural product biosynthesis protein</fullName>
    </submittedName>
</protein>
<dbReference type="Pfam" id="PF19692">
    <property type="entry name" value="DUF6193"/>
    <property type="match status" value="1"/>
</dbReference>
<comment type="caution">
    <text evidence="1">The sequence shown here is derived from an EMBL/GenBank/DDBJ whole genome shotgun (WGS) entry which is preliminary data.</text>
</comment>
<name>A0ABW2FTT7_9ACTN</name>
<dbReference type="RefSeq" id="WP_345705246.1">
    <property type="nucleotide sequence ID" value="NZ_BAABKV010000001.1"/>
</dbReference>
<evidence type="ECO:0000313" key="1">
    <source>
        <dbReference type="EMBL" id="MFC7180648.1"/>
    </source>
</evidence>
<keyword evidence="2" id="KW-1185">Reference proteome</keyword>
<proteinExistence type="predicted"/>
<organism evidence="1 2">
    <name type="scientific">Kitasatospora paranensis</name>
    <dbReference type="NCBI Taxonomy" id="258053"/>
    <lineage>
        <taxon>Bacteria</taxon>
        <taxon>Bacillati</taxon>
        <taxon>Actinomycetota</taxon>
        <taxon>Actinomycetes</taxon>
        <taxon>Kitasatosporales</taxon>
        <taxon>Streptomycetaceae</taxon>
        <taxon>Kitasatospora</taxon>
    </lineage>
</organism>
<accession>A0ABW2FTT7</accession>
<dbReference type="InterPro" id="IPR045682">
    <property type="entry name" value="DUF6193"/>
</dbReference>
<dbReference type="Proteomes" id="UP001596435">
    <property type="component" value="Unassembled WGS sequence"/>
</dbReference>